<dbReference type="InterPro" id="IPR010919">
    <property type="entry name" value="SAND-like_dom_sf"/>
</dbReference>
<dbReference type="Pfam" id="PF01342">
    <property type="entry name" value="SAND"/>
    <property type="match status" value="1"/>
</dbReference>
<dbReference type="SUPFAM" id="SSF144232">
    <property type="entry name" value="HIT/MYND zinc finger-like"/>
    <property type="match status" value="1"/>
</dbReference>
<keyword evidence="6" id="KW-0804">Transcription</keyword>
<keyword evidence="2" id="KW-0479">Metal-binding</keyword>
<reference evidence="13 14" key="1">
    <citation type="submission" date="2019-05" db="EMBL/GenBank/DDBJ databases">
        <title>Another draft genome of Portunus trituberculatus and its Hox gene families provides insights of decapod evolution.</title>
        <authorList>
            <person name="Jeong J.-H."/>
            <person name="Song I."/>
            <person name="Kim S."/>
            <person name="Choi T."/>
            <person name="Kim D."/>
            <person name="Ryu S."/>
            <person name="Kim W."/>
        </authorList>
    </citation>
    <scope>NUCLEOTIDE SEQUENCE [LARGE SCALE GENOMIC DNA]</scope>
    <source>
        <tissue evidence="13">Muscle</tissue>
    </source>
</reference>
<gene>
    <name evidence="13" type="primary">Deaf1</name>
    <name evidence="13" type="ORF">E2C01_014829</name>
</gene>
<proteinExistence type="predicted"/>
<dbReference type="EMBL" id="VSRR010001022">
    <property type="protein sequence ID" value="MPC21827.1"/>
    <property type="molecule type" value="Genomic_DNA"/>
</dbReference>
<keyword evidence="9" id="KW-0175">Coiled coil</keyword>
<dbReference type="Gene3D" id="6.10.140.2220">
    <property type="match status" value="1"/>
</dbReference>
<dbReference type="Proteomes" id="UP000324222">
    <property type="component" value="Unassembled WGS sequence"/>
</dbReference>
<evidence type="ECO:0000313" key="14">
    <source>
        <dbReference type="Proteomes" id="UP000324222"/>
    </source>
</evidence>
<evidence type="ECO:0000256" key="3">
    <source>
        <dbReference type="ARBA" id="ARBA00022771"/>
    </source>
</evidence>
<evidence type="ECO:0000256" key="1">
    <source>
        <dbReference type="ARBA" id="ARBA00022553"/>
    </source>
</evidence>
<accession>A0A5B7DL47</accession>
<keyword evidence="14" id="KW-1185">Reference proteome</keyword>
<protein>
    <submittedName>
        <fullName evidence="13">Deformed epidermal autoregulatory factor 1</fullName>
    </submittedName>
</protein>
<dbReference type="GO" id="GO:0008270">
    <property type="term" value="F:zinc ion binding"/>
    <property type="evidence" value="ECO:0007669"/>
    <property type="project" value="UniProtKB-KW"/>
</dbReference>
<dbReference type="GO" id="GO:0003677">
    <property type="term" value="F:DNA binding"/>
    <property type="evidence" value="ECO:0007669"/>
    <property type="project" value="UniProtKB-KW"/>
</dbReference>
<dbReference type="SUPFAM" id="SSF63763">
    <property type="entry name" value="SAND domain-like"/>
    <property type="match status" value="1"/>
</dbReference>
<feature type="compositionally biased region" description="Gly residues" evidence="10">
    <location>
        <begin position="8"/>
        <end position="18"/>
    </location>
</feature>
<dbReference type="SMART" id="SM00258">
    <property type="entry name" value="SAND"/>
    <property type="match status" value="1"/>
</dbReference>
<feature type="domain" description="MYND-type" evidence="12">
    <location>
        <begin position="463"/>
        <end position="499"/>
    </location>
</feature>
<evidence type="ECO:0000259" key="11">
    <source>
        <dbReference type="PROSITE" id="PS50864"/>
    </source>
</evidence>
<dbReference type="PANTHER" id="PTHR10417">
    <property type="entry name" value="GLUCOCORTICOID MODULATORY ELEMENT-BINDING PROTEIN"/>
    <property type="match status" value="1"/>
</dbReference>
<evidence type="ECO:0000256" key="6">
    <source>
        <dbReference type="ARBA" id="ARBA00023163"/>
    </source>
</evidence>
<dbReference type="Pfam" id="PF01753">
    <property type="entry name" value="zf-MYND"/>
    <property type="match status" value="1"/>
</dbReference>
<evidence type="ECO:0000256" key="7">
    <source>
        <dbReference type="ARBA" id="ARBA00023242"/>
    </source>
</evidence>
<name>A0A5B7DL47_PORTR</name>
<keyword evidence="5" id="KW-0805">Transcription regulation</keyword>
<comment type="caution">
    <text evidence="13">The sequence shown here is derived from an EMBL/GenBank/DDBJ whole genome shotgun (WGS) entry which is preliminary data.</text>
</comment>
<dbReference type="PROSITE" id="PS50864">
    <property type="entry name" value="SAND"/>
    <property type="match status" value="1"/>
</dbReference>
<keyword evidence="3 8" id="KW-0863">Zinc-finger</keyword>
<feature type="coiled-coil region" evidence="9">
    <location>
        <begin position="354"/>
        <end position="403"/>
    </location>
</feature>
<evidence type="ECO:0000256" key="2">
    <source>
        <dbReference type="ARBA" id="ARBA00022723"/>
    </source>
</evidence>
<dbReference type="OrthoDB" id="6342663at2759"/>
<dbReference type="InterPro" id="IPR000770">
    <property type="entry name" value="SAND_dom"/>
</dbReference>
<evidence type="ECO:0000256" key="4">
    <source>
        <dbReference type="ARBA" id="ARBA00022833"/>
    </source>
</evidence>
<feature type="region of interest" description="Disordered" evidence="10">
    <location>
        <begin position="1"/>
        <end position="31"/>
    </location>
</feature>
<dbReference type="FunFam" id="3.10.390.10:FF:000004">
    <property type="entry name" value="Deformed epidermal autoregulatory factor 1"/>
    <property type="match status" value="1"/>
</dbReference>
<evidence type="ECO:0000256" key="8">
    <source>
        <dbReference type="PROSITE-ProRule" id="PRU00134"/>
    </source>
</evidence>
<keyword evidence="4" id="KW-0862">Zinc</keyword>
<evidence type="ECO:0000256" key="10">
    <source>
        <dbReference type="SAM" id="MobiDB-lite"/>
    </source>
</evidence>
<dbReference type="AlphaFoldDB" id="A0A5B7DL47"/>
<evidence type="ECO:0000256" key="9">
    <source>
        <dbReference type="SAM" id="Coils"/>
    </source>
</evidence>
<dbReference type="InterPro" id="IPR002893">
    <property type="entry name" value="Znf_MYND"/>
</dbReference>
<dbReference type="PANTHER" id="PTHR10417:SF15">
    <property type="entry name" value="STERILE ALPHA MOTIF DOMAIN-CONTAINING 11"/>
    <property type="match status" value="1"/>
</dbReference>
<dbReference type="Gene3D" id="3.10.390.10">
    <property type="entry name" value="SAND domain-like"/>
    <property type="match status" value="1"/>
</dbReference>
<evidence type="ECO:0000313" key="13">
    <source>
        <dbReference type="EMBL" id="MPC21827.1"/>
    </source>
</evidence>
<keyword evidence="7" id="KW-0539">Nucleus</keyword>
<keyword evidence="1" id="KW-0597">Phosphoprotein</keyword>
<dbReference type="PROSITE" id="PS50865">
    <property type="entry name" value="ZF_MYND_2"/>
    <property type="match status" value="1"/>
</dbReference>
<dbReference type="PROSITE" id="PS01360">
    <property type="entry name" value="ZF_MYND_1"/>
    <property type="match status" value="1"/>
</dbReference>
<feature type="domain" description="SAND" evidence="11">
    <location>
        <begin position="155"/>
        <end position="235"/>
    </location>
</feature>
<evidence type="ECO:0000259" key="12">
    <source>
        <dbReference type="PROSITE" id="PS50865"/>
    </source>
</evidence>
<evidence type="ECO:0000256" key="5">
    <source>
        <dbReference type="ARBA" id="ARBA00023015"/>
    </source>
</evidence>
<organism evidence="13 14">
    <name type="scientific">Portunus trituberculatus</name>
    <name type="common">Swimming crab</name>
    <name type="synonym">Neptunus trituberculatus</name>
    <dbReference type="NCBI Taxonomy" id="210409"/>
    <lineage>
        <taxon>Eukaryota</taxon>
        <taxon>Metazoa</taxon>
        <taxon>Ecdysozoa</taxon>
        <taxon>Arthropoda</taxon>
        <taxon>Crustacea</taxon>
        <taxon>Multicrustacea</taxon>
        <taxon>Malacostraca</taxon>
        <taxon>Eumalacostraca</taxon>
        <taxon>Eucarida</taxon>
        <taxon>Decapoda</taxon>
        <taxon>Pleocyemata</taxon>
        <taxon>Brachyura</taxon>
        <taxon>Eubrachyura</taxon>
        <taxon>Portunoidea</taxon>
        <taxon>Portunidae</taxon>
        <taxon>Portuninae</taxon>
        <taxon>Portunus</taxon>
    </lineage>
</organism>
<sequence length="525" mass="56799">MEDSVGCAGAGRPSGQGTLGSPRPPSAPLGKVVPAARDRLVDVITSPLRDVINPSHDVTLPGPEVTLTPTAALLTKGDCTSAASSSLLHEVPSPTTTTTTISITANVAAGLTPTTTTVTTTATASITTAKTTIKTTTTTALPDFKTTSNFNIEPDWKEAAQELVLWVRCKKTIAELHKNRFGSGSRGKCIKLGKEWFTPTEFEVHCGRSASKDWKRSIRFQGQSLLTLIEEGFLQMHATSCSCSACLHNEEAAGSIRLHRPFKRKRRERFFLNTEKALKHGIASNHSSPTPTVTLPVSGLGELAVVPGLVLGGATHSPAPLATPPTAGSSDTSPTVSFAGLPLDKAWERMSEILGGLQRNVSQAQILLDELRERTRQETLNLRQKLQQEKDEALAQAKIEAQLSNIAKYTEYHIYRSSEGFLVQVREDDGNQSLQPIMLDSLISNTPTLNSVAPINGVQKKQCVNCNRESDFECSGCQNRAYCSSFCQRRDWPSHQADCGRSSPTQEDPLNTVSQTPGYIFMLSD</sequence>